<keyword evidence="2" id="KW-0328">Glycosyltransferase</keyword>
<gene>
    <name evidence="4" type="ORF">Ataiwa_39890</name>
</gene>
<dbReference type="Gene3D" id="3.90.550.10">
    <property type="entry name" value="Spore Coat Polysaccharide Biosynthesis Protein SpsA, Chain A"/>
    <property type="match status" value="1"/>
</dbReference>
<accession>A0ABQ6Q785</accession>
<evidence type="ECO:0000256" key="1">
    <source>
        <dbReference type="ARBA" id="ARBA00006739"/>
    </source>
</evidence>
<reference evidence="4 5" key="1">
    <citation type="submission" date="2023-08" db="EMBL/GenBank/DDBJ databases">
        <title>Draft genome sequence of Algoriphagus taiwanensis.</title>
        <authorList>
            <person name="Takatani N."/>
            <person name="Hosokawa M."/>
            <person name="Sawabe T."/>
        </authorList>
    </citation>
    <scope>NUCLEOTIDE SEQUENCE [LARGE SCALE GENOMIC DNA]</scope>
    <source>
        <strain evidence="4 5">JCM 19755</strain>
    </source>
</reference>
<comment type="similarity">
    <text evidence="1">Belongs to the glycosyltransferase 2 family.</text>
</comment>
<comment type="caution">
    <text evidence="4">The sequence shown here is derived from an EMBL/GenBank/DDBJ whole genome shotgun (WGS) entry which is preliminary data.</text>
</comment>
<keyword evidence="3" id="KW-0808">Transferase</keyword>
<organism evidence="4 5">
    <name type="scientific">Algoriphagus taiwanensis</name>
    <dbReference type="NCBI Taxonomy" id="1445656"/>
    <lineage>
        <taxon>Bacteria</taxon>
        <taxon>Pseudomonadati</taxon>
        <taxon>Bacteroidota</taxon>
        <taxon>Cytophagia</taxon>
        <taxon>Cytophagales</taxon>
        <taxon>Cyclobacteriaceae</taxon>
        <taxon>Algoriphagus</taxon>
    </lineage>
</organism>
<dbReference type="SUPFAM" id="SSF53448">
    <property type="entry name" value="Nucleotide-diphospho-sugar transferases"/>
    <property type="match status" value="1"/>
</dbReference>
<dbReference type="Proteomes" id="UP001307705">
    <property type="component" value="Unassembled WGS sequence"/>
</dbReference>
<sequence length="295" mass="33698">MNLIPKDVGAVIVTYKRPEALKKTIFAILSQDIPESQIVIVNNDPSIQLIPEHIDISFTRLVIKNQLENIASAGGFAKGMKAIVDMGLKWAWLFNDDSRPVEGSFFSIKTALENTNYEKIGLIKIGNLNQTGKAILLNWNGVRVPSYVDPSEELIKTDLVTFDGCLISCLLIEDIGTCDPGYFMGTYEFDYCLKAAKKGYKIFTLPNGQIEDEKMGSVGGTPPWRQYYNTRNHLWMGISRRDFRILRSWLLRELKFTYAILMWEDQKILRLRYKFLAMYHAAIGRRGKVLMPKNN</sequence>
<protein>
    <submittedName>
        <fullName evidence="4">Glycosyltransferase family 2 protein</fullName>
    </submittedName>
</protein>
<evidence type="ECO:0000256" key="3">
    <source>
        <dbReference type="ARBA" id="ARBA00022679"/>
    </source>
</evidence>
<name>A0ABQ6Q785_9BACT</name>
<dbReference type="InterPro" id="IPR029044">
    <property type="entry name" value="Nucleotide-diphossugar_trans"/>
</dbReference>
<proteinExistence type="inferred from homology"/>
<evidence type="ECO:0000313" key="4">
    <source>
        <dbReference type="EMBL" id="GMQ35716.1"/>
    </source>
</evidence>
<evidence type="ECO:0000256" key="2">
    <source>
        <dbReference type="ARBA" id="ARBA00022676"/>
    </source>
</evidence>
<keyword evidence="5" id="KW-1185">Reference proteome</keyword>
<dbReference type="PANTHER" id="PTHR43179">
    <property type="entry name" value="RHAMNOSYLTRANSFERASE WBBL"/>
    <property type="match status" value="1"/>
</dbReference>
<dbReference type="RefSeq" id="WP_338230661.1">
    <property type="nucleotide sequence ID" value="NZ_BTPE01000025.1"/>
</dbReference>
<evidence type="ECO:0000313" key="5">
    <source>
        <dbReference type="Proteomes" id="UP001307705"/>
    </source>
</evidence>
<dbReference type="EMBL" id="BTPE01000025">
    <property type="protein sequence ID" value="GMQ35716.1"/>
    <property type="molecule type" value="Genomic_DNA"/>
</dbReference>
<dbReference type="PANTHER" id="PTHR43179:SF12">
    <property type="entry name" value="GALACTOFURANOSYLTRANSFERASE GLFT2"/>
    <property type="match status" value="1"/>
</dbReference>